<evidence type="ECO:0000313" key="3">
    <source>
        <dbReference type="EMBL" id="MBI3128223.1"/>
    </source>
</evidence>
<dbReference type="Proteomes" id="UP000782312">
    <property type="component" value="Unassembled WGS sequence"/>
</dbReference>
<keyword evidence="1" id="KW-0812">Transmembrane</keyword>
<dbReference type="AlphaFoldDB" id="A0A932I183"/>
<organism evidence="3 4">
    <name type="scientific">Tectimicrobiota bacterium</name>
    <dbReference type="NCBI Taxonomy" id="2528274"/>
    <lineage>
        <taxon>Bacteria</taxon>
        <taxon>Pseudomonadati</taxon>
        <taxon>Nitrospinota/Tectimicrobiota group</taxon>
        <taxon>Candidatus Tectimicrobiota</taxon>
    </lineage>
</organism>
<feature type="transmembrane region" description="Helical" evidence="1">
    <location>
        <begin position="122"/>
        <end position="139"/>
    </location>
</feature>
<evidence type="ECO:0000259" key="2">
    <source>
        <dbReference type="Pfam" id="PF00892"/>
    </source>
</evidence>
<dbReference type="SUPFAM" id="SSF103481">
    <property type="entry name" value="Multidrug resistance efflux transporter EmrE"/>
    <property type="match status" value="2"/>
</dbReference>
<dbReference type="InterPro" id="IPR037185">
    <property type="entry name" value="EmrE-like"/>
</dbReference>
<dbReference type="PANTHER" id="PTHR22911:SF137">
    <property type="entry name" value="SOLUTE CARRIER FAMILY 35 MEMBER G2-RELATED"/>
    <property type="match status" value="1"/>
</dbReference>
<feature type="transmembrane region" description="Helical" evidence="1">
    <location>
        <begin position="274"/>
        <end position="290"/>
    </location>
</feature>
<dbReference type="InterPro" id="IPR000620">
    <property type="entry name" value="EamA_dom"/>
</dbReference>
<keyword evidence="1" id="KW-0472">Membrane</keyword>
<feature type="transmembrane region" description="Helical" evidence="1">
    <location>
        <begin position="6"/>
        <end position="24"/>
    </location>
</feature>
<dbReference type="EMBL" id="JACPUR010000025">
    <property type="protein sequence ID" value="MBI3128223.1"/>
    <property type="molecule type" value="Genomic_DNA"/>
</dbReference>
<reference evidence="3" key="1">
    <citation type="submission" date="2020-07" db="EMBL/GenBank/DDBJ databases">
        <title>Huge and variable diversity of episymbiotic CPR bacteria and DPANN archaea in groundwater ecosystems.</title>
        <authorList>
            <person name="He C.Y."/>
            <person name="Keren R."/>
            <person name="Whittaker M."/>
            <person name="Farag I.F."/>
            <person name="Doudna J."/>
            <person name="Cate J.H.D."/>
            <person name="Banfield J.F."/>
        </authorList>
    </citation>
    <scope>NUCLEOTIDE SEQUENCE</scope>
    <source>
        <strain evidence="3">NC_groundwater_763_Ag_S-0.2um_68_21</strain>
    </source>
</reference>
<feature type="transmembrane region" description="Helical" evidence="1">
    <location>
        <begin position="180"/>
        <end position="201"/>
    </location>
</feature>
<name>A0A932I183_UNCTE</name>
<sequence>MDPLIAVTFSVTSAVVFASFSVLVRKTLSVGSAYAGAVISLVVGLPILGGLSLLFSSWERLTWEAAAWFALGGLFAPGLGRLLLFQGIRHIGVGRTMPLVMLTPVFSTALAVAWLGERPGPAAWLATASVAAGCVLLSLKPVGDADWRRVHLLLPLGHAAVLALASITRRHALLIAPDPIIGSFLANLVSLPCVLACAPLFPPEERFRVNRTGLLRFGLISVLNTFAFLLFFSSFRFGEVWLVVPLGYSAPLFSLLFARFFLREEERVTWQKGWGALLLFLGMAIIVWQAA</sequence>
<feature type="transmembrane region" description="Helical" evidence="1">
    <location>
        <begin position="65"/>
        <end position="84"/>
    </location>
</feature>
<evidence type="ECO:0000313" key="4">
    <source>
        <dbReference type="Proteomes" id="UP000782312"/>
    </source>
</evidence>
<feature type="transmembrane region" description="Helical" evidence="1">
    <location>
        <begin position="151"/>
        <end position="168"/>
    </location>
</feature>
<gene>
    <name evidence="3" type="ORF">HYZ11_11510</name>
</gene>
<dbReference type="Pfam" id="PF00892">
    <property type="entry name" value="EamA"/>
    <property type="match status" value="2"/>
</dbReference>
<comment type="caution">
    <text evidence="3">The sequence shown here is derived from an EMBL/GenBank/DDBJ whole genome shotgun (WGS) entry which is preliminary data.</text>
</comment>
<feature type="transmembrane region" description="Helical" evidence="1">
    <location>
        <begin position="213"/>
        <end position="234"/>
    </location>
</feature>
<proteinExistence type="predicted"/>
<feature type="transmembrane region" description="Helical" evidence="1">
    <location>
        <begin position="240"/>
        <end position="262"/>
    </location>
</feature>
<accession>A0A932I183</accession>
<feature type="domain" description="EamA" evidence="2">
    <location>
        <begin position="5"/>
        <end position="138"/>
    </location>
</feature>
<dbReference type="PANTHER" id="PTHR22911">
    <property type="entry name" value="ACYL-MALONYL CONDENSING ENZYME-RELATED"/>
    <property type="match status" value="1"/>
</dbReference>
<dbReference type="GO" id="GO:0016020">
    <property type="term" value="C:membrane"/>
    <property type="evidence" value="ECO:0007669"/>
    <property type="project" value="InterPro"/>
</dbReference>
<feature type="transmembrane region" description="Helical" evidence="1">
    <location>
        <begin position="31"/>
        <end position="53"/>
    </location>
</feature>
<protein>
    <submittedName>
        <fullName evidence="3">DMT family transporter</fullName>
    </submittedName>
</protein>
<feature type="domain" description="EamA" evidence="2">
    <location>
        <begin position="178"/>
        <end position="287"/>
    </location>
</feature>
<evidence type="ECO:0000256" key="1">
    <source>
        <dbReference type="SAM" id="Phobius"/>
    </source>
</evidence>
<keyword evidence="1" id="KW-1133">Transmembrane helix</keyword>
<feature type="transmembrane region" description="Helical" evidence="1">
    <location>
        <begin position="96"/>
        <end position="116"/>
    </location>
</feature>